<dbReference type="Pfam" id="PF03704">
    <property type="entry name" value="BTAD"/>
    <property type="match status" value="1"/>
</dbReference>
<accession>A0A927GZK2</accession>
<feature type="domain" description="Response regulatory" evidence="8">
    <location>
        <begin position="3"/>
        <end position="117"/>
    </location>
</feature>
<evidence type="ECO:0000313" key="11">
    <source>
        <dbReference type="Proteomes" id="UP000639396"/>
    </source>
</evidence>
<dbReference type="InterPro" id="IPR001789">
    <property type="entry name" value="Sig_transdc_resp-reg_receiver"/>
</dbReference>
<dbReference type="Gene3D" id="1.25.40.10">
    <property type="entry name" value="Tetratricopeptide repeat domain"/>
    <property type="match status" value="1"/>
</dbReference>
<dbReference type="Pfam" id="PF00072">
    <property type="entry name" value="Response_reg"/>
    <property type="match status" value="1"/>
</dbReference>
<comment type="similarity">
    <text evidence="1">Belongs to the AfsR/DnrI/RedD regulatory family.</text>
</comment>
<keyword evidence="5" id="KW-0804">Transcription</keyword>
<dbReference type="PROSITE" id="PS51755">
    <property type="entry name" value="OMPR_PHOB"/>
    <property type="match status" value="1"/>
</dbReference>
<feature type="domain" description="OmpR/PhoB-type" evidence="9">
    <location>
        <begin position="129"/>
        <end position="232"/>
    </location>
</feature>
<protein>
    <submittedName>
        <fullName evidence="10">Response regulator</fullName>
    </submittedName>
</protein>
<evidence type="ECO:0000313" key="10">
    <source>
        <dbReference type="EMBL" id="MBD2861559.1"/>
    </source>
</evidence>
<evidence type="ECO:0000256" key="6">
    <source>
        <dbReference type="PROSITE-ProRule" id="PRU00169"/>
    </source>
</evidence>
<keyword evidence="11" id="KW-1185">Reference proteome</keyword>
<dbReference type="InterPro" id="IPR005158">
    <property type="entry name" value="BTAD"/>
</dbReference>
<dbReference type="SMART" id="SM00862">
    <property type="entry name" value="Trans_reg_C"/>
    <property type="match status" value="1"/>
</dbReference>
<keyword evidence="6" id="KW-0597">Phosphoprotein</keyword>
<organism evidence="10 11">
    <name type="scientific">Paenibacillus oceani</name>
    <dbReference type="NCBI Taxonomy" id="2772510"/>
    <lineage>
        <taxon>Bacteria</taxon>
        <taxon>Bacillati</taxon>
        <taxon>Bacillota</taxon>
        <taxon>Bacilli</taxon>
        <taxon>Bacillales</taxon>
        <taxon>Paenibacillaceae</taxon>
        <taxon>Paenibacillus</taxon>
    </lineage>
</organism>
<dbReference type="SMART" id="SM00448">
    <property type="entry name" value="REC"/>
    <property type="match status" value="1"/>
</dbReference>
<evidence type="ECO:0000256" key="3">
    <source>
        <dbReference type="ARBA" id="ARBA00023015"/>
    </source>
</evidence>
<dbReference type="Gene3D" id="3.40.50.2300">
    <property type="match status" value="1"/>
</dbReference>
<evidence type="ECO:0000259" key="9">
    <source>
        <dbReference type="PROSITE" id="PS51755"/>
    </source>
</evidence>
<dbReference type="GO" id="GO:0006355">
    <property type="term" value="P:regulation of DNA-templated transcription"/>
    <property type="evidence" value="ECO:0007669"/>
    <property type="project" value="InterPro"/>
</dbReference>
<evidence type="ECO:0000256" key="4">
    <source>
        <dbReference type="ARBA" id="ARBA00023125"/>
    </source>
</evidence>
<dbReference type="PANTHER" id="PTHR35807:SF2">
    <property type="entry name" value="TRANSCRIPTIONAL ACTIVATOR DOMAIN"/>
    <property type="match status" value="1"/>
</dbReference>
<dbReference type="AlphaFoldDB" id="A0A927GZK2"/>
<evidence type="ECO:0000256" key="1">
    <source>
        <dbReference type="ARBA" id="ARBA00005820"/>
    </source>
</evidence>
<dbReference type="Proteomes" id="UP000639396">
    <property type="component" value="Unassembled WGS sequence"/>
</dbReference>
<dbReference type="GO" id="GO:0003677">
    <property type="term" value="F:DNA binding"/>
    <property type="evidence" value="ECO:0007669"/>
    <property type="project" value="UniProtKB-UniRule"/>
</dbReference>
<comment type="caution">
    <text evidence="10">The sequence shown here is derived from an EMBL/GenBank/DDBJ whole genome shotgun (WGS) entry which is preliminary data.</text>
</comment>
<evidence type="ECO:0000259" key="8">
    <source>
        <dbReference type="PROSITE" id="PS50110"/>
    </source>
</evidence>
<dbReference type="SUPFAM" id="SSF46894">
    <property type="entry name" value="C-terminal effector domain of the bipartite response regulators"/>
    <property type="match status" value="1"/>
</dbReference>
<evidence type="ECO:0000256" key="2">
    <source>
        <dbReference type="ARBA" id="ARBA00023012"/>
    </source>
</evidence>
<dbReference type="SMART" id="SM01043">
    <property type="entry name" value="BTAD"/>
    <property type="match status" value="1"/>
</dbReference>
<keyword evidence="4 7" id="KW-0238">DNA-binding</keyword>
<proteinExistence type="inferred from homology"/>
<dbReference type="Gene3D" id="1.10.10.10">
    <property type="entry name" value="Winged helix-like DNA-binding domain superfamily/Winged helix DNA-binding domain"/>
    <property type="match status" value="1"/>
</dbReference>
<dbReference type="InterPro" id="IPR051677">
    <property type="entry name" value="AfsR-DnrI-RedD_regulator"/>
</dbReference>
<feature type="DNA-binding region" description="OmpR/PhoB-type" evidence="7">
    <location>
        <begin position="129"/>
        <end position="232"/>
    </location>
</feature>
<dbReference type="InterPro" id="IPR016032">
    <property type="entry name" value="Sig_transdc_resp-reg_C-effctor"/>
</dbReference>
<keyword evidence="2" id="KW-0902">Two-component regulatory system</keyword>
<dbReference type="RefSeq" id="WP_190925686.1">
    <property type="nucleotide sequence ID" value="NZ_JACXJA010000006.1"/>
</dbReference>
<dbReference type="EMBL" id="JACXJA010000006">
    <property type="protein sequence ID" value="MBD2861559.1"/>
    <property type="molecule type" value="Genomic_DNA"/>
</dbReference>
<feature type="modified residue" description="4-aspartylphosphate" evidence="6">
    <location>
        <position position="54"/>
    </location>
</feature>
<dbReference type="PANTHER" id="PTHR35807">
    <property type="entry name" value="TRANSCRIPTIONAL REGULATOR REDD-RELATED"/>
    <property type="match status" value="1"/>
</dbReference>
<keyword evidence="3" id="KW-0805">Transcription regulation</keyword>
<reference evidence="10" key="1">
    <citation type="submission" date="2020-09" db="EMBL/GenBank/DDBJ databases">
        <title>A novel bacterium of genus Paenibacillus, isolated from South China Sea.</title>
        <authorList>
            <person name="Huang H."/>
            <person name="Mo K."/>
            <person name="Hu Y."/>
        </authorList>
    </citation>
    <scope>NUCLEOTIDE SEQUENCE</scope>
    <source>
        <strain evidence="10">IB182363</strain>
    </source>
</reference>
<dbReference type="InterPro" id="IPR011990">
    <property type="entry name" value="TPR-like_helical_dom_sf"/>
</dbReference>
<dbReference type="SUPFAM" id="SSF48452">
    <property type="entry name" value="TPR-like"/>
    <property type="match status" value="1"/>
</dbReference>
<dbReference type="SUPFAM" id="SSF52172">
    <property type="entry name" value="CheY-like"/>
    <property type="match status" value="1"/>
</dbReference>
<dbReference type="InterPro" id="IPR036388">
    <property type="entry name" value="WH-like_DNA-bd_sf"/>
</dbReference>
<gene>
    <name evidence="10" type="ORF">IDH45_06085</name>
</gene>
<sequence>MIRGMLVDDERLALVYLEQLLKELMDIEIIAALTDPVEAVQAAPELKPDVIFMDIDMPEMDGLTAAEIITDSCPDTNIVFVTAYNQFALEAFELHAMDYIVKPVQSRRLMKTVRRLEKKWSQLAEQTAMRENKAGCIRCFGMLQFEQEGHAAQPFRWRTTKTEELFCYLLHHRGSVVYKETLIDLFWPDTDPEKALAHLYTIIYHIRKTLKESHVDVQISRISGQVGYRLDLHQVALDVEEWENGIRNLGPVQPDHLEEHRRWVQEYSGDYFGDKGYAWAESERQRLRMMWLHHTVQVAERYTETGMLPAALSLYQRIVQLQPYSEEGHLGMMQVYDKMGERSAVEGQFRIVREMLEGELGIGLSETTLNWLEQWKLRG</sequence>
<dbReference type="PROSITE" id="PS50110">
    <property type="entry name" value="RESPONSE_REGULATORY"/>
    <property type="match status" value="1"/>
</dbReference>
<evidence type="ECO:0000256" key="5">
    <source>
        <dbReference type="ARBA" id="ARBA00023163"/>
    </source>
</evidence>
<dbReference type="Pfam" id="PF00486">
    <property type="entry name" value="Trans_reg_C"/>
    <property type="match status" value="1"/>
</dbReference>
<evidence type="ECO:0000256" key="7">
    <source>
        <dbReference type="PROSITE-ProRule" id="PRU01091"/>
    </source>
</evidence>
<dbReference type="InterPro" id="IPR011006">
    <property type="entry name" value="CheY-like_superfamily"/>
</dbReference>
<name>A0A927GZK2_9BACL</name>
<dbReference type="GO" id="GO:0000160">
    <property type="term" value="P:phosphorelay signal transduction system"/>
    <property type="evidence" value="ECO:0007669"/>
    <property type="project" value="UniProtKB-KW"/>
</dbReference>
<dbReference type="InterPro" id="IPR001867">
    <property type="entry name" value="OmpR/PhoB-type_DNA-bd"/>
</dbReference>